<dbReference type="PANTHER" id="PTHR12730:SF0">
    <property type="entry name" value="PROTEIN SDA1 HOMOLOG"/>
    <property type="match status" value="1"/>
</dbReference>
<comment type="function">
    <text evidence="6">Required for 60S pre-ribosomal subunits export to the cytoplasm.</text>
</comment>
<feature type="compositionally biased region" description="Acidic residues" evidence="7">
    <location>
        <begin position="492"/>
        <end position="514"/>
    </location>
</feature>
<evidence type="ECO:0000256" key="6">
    <source>
        <dbReference type="RuleBase" id="RU365057"/>
    </source>
</evidence>
<evidence type="ECO:0000256" key="7">
    <source>
        <dbReference type="SAM" id="MobiDB-lite"/>
    </source>
</evidence>
<dbReference type="InterPro" id="IPR048292">
    <property type="entry name" value="SDA1_C"/>
</dbReference>
<reference evidence="11 12" key="1">
    <citation type="submission" date="2024-02" db="EMBL/GenBank/DDBJ databases">
        <title>Chromosome-scale genome assembly of the rough periwinkle Littorina saxatilis.</title>
        <authorList>
            <person name="De Jode A."/>
            <person name="Faria R."/>
            <person name="Formenti G."/>
            <person name="Sims Y."/>
            <person name="Smith T.P."/>
            <person name="Tracey A."/>
            <person name="Wood J.M.D."/>
            <person name="Zagrodzka Z.B."/>
            <person name="Johannesson K."/>
            <person name="Butlin R.K."/>
            <person name="Leder E.H."/>
        </authorList>
    </citation>
    <scope>NUCLEOTIDE SEQUENCE [LARGE SCALE GENOMIC DNA]</scope>
    <source>
        <strain evidence="11">Snail1</strain>
        <tissue evidence="11">Muscle</tissue>
    </source>
</reference>
<dbReference type="InterPro" id="IPR007949">
    <property type="entry name" value="SDA1_MD"/>
</dbReference>
<gene>
    <name evidence="11" type="ORF">V1264_004178</name>
</gene>
<dbReference type="Pfam" id="PF08158">
    <property type="entry name" value="SDA1_HEAT"/>
    <property type="match status" value="1"/>
</dbReference>
<feature type="region of interest" description="Disordered" evidence="7">
    <location>
        <begin position="450"/>
        <end position="474"/>
    </location>
</feature>
<evidence type="ECO:0000256" key="3">
    <source>
        <dbReference type="ARBA" id="ARBA00022517"/>
    </source>
</evidence>
<evidence type="ECO:0000256" key="1">
    <source>
        <dbReference type="ARBA" id="ARBA00005783"/>
    </source>
</evidence>
<comment type="subcellular location">
    <subcellularLocation>
        <location evidence="6">Nucleus</location>
        <location evidence="6">Nucleolus</location>
    </subcellularLocation>
</comment>
<evidence type="ECO:0000256" key="4">
    <source>
        <dbReference type="ARBA" id="ARBA00022927"/>
    </source>
</evidence>
<protein>
    <recommendedName>
        <fullName evidence="6">Protein SDA1</fullName>
    </recommendedName>
</protein>
<feature type="domain" description="SDA1 N-terminal" evidence="9">
    <location>
        <begin position="65"/>
        <end position="428"/>
    </location>
</feature>
<dbReference type="SUPFAM" id="SSF48371">
    <property type="entry name" value="ARM repeat"/>
    <property type="match status" value="1"/>
</dbReference>
<keyword evidence="5 6" id="KW-0539">Nucleus</keyword>
<evidence type="ECO:0000259" key="8">
    <source>
        <dbReference type="Pfam" id="PF05285"/>
    </source>
</evidence>
<dbReference type="InterPro" id="IPR016024">
    <property type="entry name" value="ARM-type_fold"/>
</dbReference>
<feature type="compositionally biased region" description="Basic and acidic residues" evidence="7">
    <location>
        <begin position="585"/>
        <end position="594"/>
    </location>
</feature>
<dbReference type="GO" id="GO:0000055">
    <property type="term" value="P:ribosomal large subunit export from nucleus"/>
    <property type="evidence" value="ECO:0007669"/>
    <property type="project" value="UniProtKB-UniRule"/>
</dbReference>
<proteinExistence type="inferred from homology"/>
<sequence>MSKQINDGEKRLLTNLLQLQNLIKRDPDSYRSEFAIQWKCYQDLLHLFKLQPGTYTKQVDDLTTFLAQVSQCYSEELKAYPEMLREVLQTHATVLDPTMRMTFVKALIMLRNKGLIEATSVLELFFRLFRCQDKLLRKTIFNYIVYDIKNINAKHKNVRLNTTLQNFMYTMLRDSNHVAAKMSLDVMVDLYKRNVWKDAKTVNVIVTACFSKVTKILVAAMKFFLGKDAGEEDKSDSEDEGPQKSAKELMLAHRVGKKSRKRQKKLDRALLVAKKRKKNRQKTEVFDFSALRMVHDPQGFSEKLLHQLEGTNERFEVKLMMMDLISRLVGVHQLLLERFYPFLKRFLQPHQREVTKLLLFAAQASHELVPPEDMEQILKTIADNFITERNSSEVMAVGLNSVREICSRCPLAISEALLQDLVQYKTHRDKAVLMAARSLIQVYRHSNPELLHKKDRGRPTEATKERKIRAYGETETHDFIPGADVLSKLDQEEQEQEEWESASEESDQDDDSDGWVDVHHSSDEDEEAKPELTPQEEEDKKTLAMEVSSSRLLSQEDFRRLQQAQLAKEAGVKTATTKTRKRKRPTDASQDRGDMPSLVDIENVHKKRAHDRDSRLSTVMAGREGRGSYTYGHQKMNPHASTTNKEKKKTKAFMMIKHNPRLKDKKKRSFRDKQIALRNSLLKRQKSRK</sequence>
<dbReference type="Proteomes" id="UP001374579">
    <property type="component" value="Unassembled WGS sequence"/>
</dbReference>
<feature type="domain" description="SDA1 middle" evidence="8">
    <location>
        <begin position="490"/>
        <end position="622"/>
    </location>
</feature>
<evidence type="ECO:0000313" key="11">
    <source>
        <dbReference type="EMBL" id="KAK7097160.1"/>
    </source>
</evidence>
<accession>A0AAN9G7Y0</accession>
<comment type="caution">
    <text evidence="11">The sequence shown here is derived from an EMBL/GenBank/DDBJ whole genome shotgun (WGS) entry which is preliminary data.</text>
</comment>
<evidence type="ECO:0000313" key="12">
    <source>
        <dbReference type="Proteomes" id="UP001374579"/>
    </source>
</evidence>
<dbReference type="InterPro" id="IPR012977">
    <property type="entry name" value="SDA1_N"/>
</dbReference>
<comment type="similarity">
    <text evidence="1 6">Belongs to the SDA1 family.</text>
</comment>
<dbReference type="Pfam" id="PF21638">
    <property type="entry name" value="SDA1_C"/>
    <property type="match status" value="1"/>
</dbReference>
<dbReference type="InterPro" id="IPR027312">
    <property type="entry name" value="Sda1"/>
</dbReference>
<evidence type="ECO:0000259" key="9">
    <source>
        <dbReference type="Pfam" id="PF08158"/>
    </source>
</evidence>
<keyword evidence="2 6" id="KW-0813">Transport</keyword>
<dbReference type="GO" id="GO:0005730">
    <property type="term" value="C:nucleolus"/>
    <property type="evidence" value="ECO:0007669"/>
    <property type="project" value="UniProtKB-SubCell"/>
</dbReference>
<keyword evidence="12" id="KW-1185">Reference proteome</keyword>
<evidence type="ECO:0000256" key="2">
    <source>
        <dbReference type="ARBA" id="ARBA00022448"/>
    </source>
</evidence>
<name>A0AAN9G7Y0_9CAEN</name>
<dbReference type="Pfam" id="PF05285">
    <property type="entry name" value="SDA1_dom"/>
    <property type="match status" value="1"/>
</dbReference>
<dbReference type="AlphaFoldDB" id="A0AAN9G7Y0"/>
<organism evidence="11 12">
    <name type="scientific">Littorina saxatilis</name>
    <dbReference type="NCBI Taxonomy" id="31220"/>
    <lineage>
        <taxon>Eukaryota</taxon>
        <taxon>Metazoa</taxon>
        <taxon>Spiralia</taxon>
        <taxon>Lophotrochozoa</taxon>
        <taxon>Mollusca</taxon>
        <taxon>Gastropoda</taxon>
        <taxon>Caenogastropoda</taxon>
        <taxon>Littorinimorpha</taxon>
        <taxon>Littorinoidea</taxon>
        <taxon>Littorinidae</taxon>
        <taxon>Littorina</taxon>
    </lineage>
</organism>
<evidence type="ECO:0000259" key="10">
    <source>
        <dbReference type="Pfam" id="PF21638"/>
    </source>
</evidence>
<feature type="region of interest" description="Disordered" evidence="7">
    <location>
        <begin position="489"/>
        <end position="689"/>
    </location>
</feature>
<dbReference type="GO" id="GO:0015031">
    <property type="term" value="P:protein transport"/>
    <property type="evidence" value="ECO:0007669"/>
    <property type="project" value="UniProtKB-KW"/>
</dbReference>
<evidence type="ECO:0000256" key="5">
    <source>
        <dbReference type="ARBA" id="ARBA00023242"/>
    </source>
</evidence>
<feature type="compositionally biased region" description="Basic residues" evidence="7">
    <location>
        <begin position="658"/>
        <end position="670"/>
    </location>
</feature>
<dbReference type="GO" id="GO:0042273">
    <property type="term" value="P:ribosomal large subunit biogenesis"/>
    <property type="evidence" value="ECO:0007669"/>
    <property type="project" value="UniProtKB-UniRule"/>
</dbReference>
<feature type="domain" description="SDA1 C-terminal" evidence="10">
    <location>
        <begin position="641"/>
        <end position="686"/>
    </location>
</feature>
<dbReference type="EMBL" id="JBAMIC010000013">
    <property type="protein sequence ID" value="KAK7097160.1"/>
    <property type="molecule type" value="Genomic_DNA"/>
</dbReference>
<keyword evidence="3 6" id="KW-0690">Ribosome biogenesis</keyword>
<dbReference type="PANTHER" id="PTHR12730">
    <property type="entry name" value="HSDA/SDA1-RELATED"/>
    <property type="match status" value="1"/>
</dbReference>
<keyword evidence="4 6" id="KW-0653">Protein transport</keyword>